<gene>
    <name evidence="2" type="ORF">BJ212DRAFT_1389576</name>
</gene>
<sequence length="143" mass="16227">MCYQKRTYDMMSTCDKCLNAIPDVSADYARNIVITDIFPQVASIHPRKHTSAMMKVETHKRRRGRRAAATWNDSDKYKDKDGKKWGLGRKGEGGWRKGRGEGRGARHAQTFTLWCSWNSLCPSLSCAILVEGMPKTEMTSKPL</sequence>
<evidence type="ECO:0000256" key="1">
    <source>
        <dbReference type="SAM" id="MobiDB-lite"/>
    </source>
</evidence>
<reference evidence="2" key="1">
    <citation type="journal article" date="2020" name="New Phytol.">
        <title>Comparative genomics reveals dynamic genome evolution in host specialist ectomycorrhizal fungi.</title>
        <authorList>
            <person name="Lofgren L.A."/>
            <person name="Nguyen N.H."/>
            <person name="Vilgalys R."/>
            <person name="Ruytinx J."/>
            <person name="Liao H.L."/>
            <person name="Branco S."/>
            <person name="Kuo A."/>
            <person name="LaButti K."/>
            <person name="Lipzen A."/>
            <person name="Andreopoulos W."/>
            <person name="Pangilinan J."/>
            <person name="Riley R."/>
            <person name="Hundley H."/>
            <person name="Na H."/>
            <person name="Barry K."/>
            <person name="Grigoriev I.V."/>
            <person name="Stajich J.E."/>
            <person name="Kennedy P.G."/>
        </authorList>
    </citation>
    <scope>NUCLEOTIDE SEQUENCE</scope>
    <source>
        <strain evidence="2">MN1</strain>
    </source>
</reference>
<accession>A0A9P7DXX1</accession>
<evidence type="ECO:0000313" key="3">
    <source>
        <dbReference type="Proteomes" id="UP000807769"/>
    </source>
</evidence>
<keyword evidence="3" id="KW-1185">Reference proteome</keyword>
<dbReference type="RefSeq" id="XP_041187627.1">
    <property type="nucleotide sequence ID" value="XM_041336956.1"/>
</dbReference>
<dbReference type="EMBL" id="JABBWG010000048">
    <property type="protein sequence ID" value="KAG1806106.1"/>
    <property type="molecule type" value="Genomic_DNA"/>
</dbReference>
<name>A0A9P7DXX1_9AGAM</name>
<comment type="caution">
    <text evidence="2">The sequence shown here is derived from an EMBL/GenBank/DDBJ whole genome shotgun (WGS) entry which is preliminary data.</text>
</comment>
<dbReference type="Proteomes" id="UP000807769">
    <property type="component" value="Unassembled WGS sequence"/>
</dbReference>
<evidence type="ECO:0000313" key="2">
    <source>
        <dbReference type="EMBL" id="KAG1806106.1"/>
    </source>
</evidence>
<protein>
    <submittedName>
        <fullName evidence="2">Uncharacterized protein</fullName>
    </submittedName>
</protein>
<feature type="region of interest" description="Disordered" evidence="1">
    <location>
        <begin position="49"/>
        <end position="102"/>
    </location>
</feature>
<dbReference type="AlphaFoldDB" id="A0A9P7DXX1"/>
<feature type="compositionally biased region" description="Basic and acidic residues" evidence="1">
    <location>
        <begin position="73"/>
        <end position="102"/>
    </location>
</feature>
<dbReference type="GeneID" id="64630972"/>
<proteinExistence type="predicted"/>
<organism evidence="2 3">
    <name type="scientific">Suillus subaureus</name>
    <dbReference type="NCBI Taxonomy" id="48587"/>
    <lineage>
        <taxon>Eukaryota</taxon>
        <taxon>Fungi</taxon>
        <taxon>Dikarya</taxon>
        <taxon>Basidiomycota</taxon>
        <taxon>Agaricomycotina</taxon>
        <taxon>Agaricomycetes</taxon>
        <taxon>Agaricomycetidae</taxon>
        <taxon>Boletales</taxon>
        <taxon>Suillineae</taxon>
        <taxon>Suillaceae</taxon>
        <taxon>Suillus</taxon>
    </lineage>
</organism>